<dbReference type="EMBL" id="CP055900">
    <property type="protein sequence ID" value="QKX58637.1"/>
    <property type="molecule type" value="Genomic_DNA"/>
</dbReference>
<dbReference type="SUPFAM" id="SSF53335">
    <property type="entry name" value="S-adenosyl-L-methionine-dependent methyltransferases"/>
    <property type="match status" value="1"/>
</dbReference>
<dbReference type="AlphaFoldDB" id="A0A7H8QXH6"/>
<keyword evidence="8" id="KW-0507">mRNA processing</keyword>
<evidence type="ECO:0000256" key="10">
    <source>
        <dbReference type="ARBA" id="ARBA00032772"/>
    </source>
</evidence>
<evidence type="ECO:0000256" key="14">
    <source>
        <dbReference type="SAM" id="MobiDB-lite"/>
    </source>
</evidence>
<evidence type="ECO:0000256" key="5">
    <source>
        <dbReference type="ARBA" id="ARBA00022679"/>
    </source>
</evidence>
<feature type="region of interest" description="Disordered" evidence="14">
    <location>
        <begin position="1"/>
        <end position="283"/>
    </location>
</feature>
<dbReference type="PROSITE" id="PS51562">
    <property type="entry name" value="RNA_CAP0_MT"/>
    <property type="match status" value="1"/>
</dbReference>
<dbReference type="InterPro" id="IPR029063">
    <property type="entry name" value="SAM-dependent_MTases_sf"/>
</dbReference>
<feature type="compositionally biased region" description="Low complexity" evidence="14">
    <location>
        <begin position="233"/>
        <end position="243"/>
    </location>
</feature>
<evidence type="ECO:0000256" key="12">
    <source>
        <dbReference type="ARBA" id="ARBA00044712"/>
    </source>
</evidence>
<dbReference type="GO" id="GO:0005634">
    <property type="term" value="C:nucleus"/>
    <property type="evidence" value="ECO:0007669"/>
    <property type="project" value="UniProtKB-SubCell"/>
</dbReference>
<evidence type="ECO:0000256" key="8">
    <source>
        <dbReference type="ARBA" id="ARBA00023042"/>
    </source>
</evidence>
<evidence type="ECO:0000256" key="6">
    <source>
        <dbReference type="ARBA" id="ARBA00022691"/>
    </source>
</evidence>
<dbReference type="EC" id="2.1.1.56" evidence="3"/>
<feature type="region of interest" description="Disordered" evidence="14">
    <location>
        <begin position="545"/>
        <end position="567"/>
    </location>
</feature>
<keyword evidence="6" id="KW-0949">S-adenosyl-L-methionine</keyword>
<sequence length="688" mass="77138">MAGRATKRNRRPSMYDPARDIFSMEQEDLDRSAERESRQDSKGQRANVGATVDQQQTLPESNNKTSSLNYYLQAAPPSPYRSQSNNNNNIEALPNQGEAPQRNQRAPPGANTGISPKSSSARAHPQSSPSQPAPQRKTPSQRPSEPMADRSSSPYAGGNSRSNEAQEPQSKNGSTQVHEGHVDDTSGAGASGQPGSQPSLKRRRREERPQRPPKREAPSAYSRRDRSPRHGASRNSRSVSPRNRAAESRRSRSPRPRDRSPTPESQARQRKRPGGGARMGNTKDLLRRRQEERERAQQQVVERDLRDRGVSDVVRQHYNAVPQRGREWRKTDSKIKGLRSFNNWIKSAVIQKFSPDEEFLSRKTGSDWAADAIPAAVEDKKLLVLDLGCGKGGDLGKWQQAPQPVDLYVGLDPAEISIDQARERYVGMRQNRNPRQRRGNPLFHAEFVAKDCFGEWLGDVPIIQEVGIDAHVGPDANLMHARWGGGGFDIVVSMFAMHYAFESETKARQMLKNVSGALKKGGRFIGVGPNSDVISAKVAEFHAKRKAQKADGDKGQSEAPEDGEVEDETLGWGNDIYRVRFPGSTPEDGVFRPPFGWKYSYFMEEAVEEIPEYVVPWEAFRYLTTEYNLELLYRKPFLDIWNEEKDDPELGPLSERMGVRARNGGPTQVTDEELEAASFYHAFVFNKV</sequence>
<evidence type="ECO:0000313" key="16">
    <source>
        <dbReference type="EMBL" id="QKX58637.1"/>
    </source>
</evidence>
<keyword evidence="5" id="KW-0808">Transferase</keyword>
<evidence type="ECO:0000259" key="15">
    <source>
        <dbReference type="PROSITE" id="PS51562"/>
    </source>
</evidence>
<evidence type="ECO:0000256" key="3">
    <source>
        <dbReference type="ARBA" id="ARBA00011926"/>
    </source>
</evidence>
<protein>
    <recommendedName>
        <fullName evidence="13">mRNA cap guanine-N(7) methyltransferase</fullName>
        <ecNumber evidence="3">2.1.1.56</ecNumber>
    </recommendedName>
    <alternativeName>
        <fullName evidence="10">mRNA (guanine-N(7))-methyltransferase</fullName>
    </alternativeName>
    <alternativeName>
        <fullName evidence="11">mRNA cap methyltransferase</fullName>
    </alternativeName>
</protein>
<evidence type="ECO:0000256" key="4">
    <source>
        <dbReference type="ARBA" id="ARBA00022603"/>
    </source>
</evidence>
<proteinExistence type="predicted"/>
<keyword evidence="9" id="KW-0539">Nucleus</keyword>
<evidence type="ECO:0000256" key="2">
    <source>
        <dbReference type="ARBA" id="ARBA00004123"/>
    </source>
</evidence>
<feature type="compositionally biased region" description="Low complexity" evidence="14">
    <location>
        <begin position="186"/>
        <end position="199"/>
    </location>
</feature>
<accession>A0A7H8QXH6</accession>
<dbReference type="Pfam" id="PF03291">
    <property type="entry name" value="mRNA_G-N7_MeTrfase"/>
    <property type="match status" value="1"/>
</dbReference>
<feature type="domain" description="MRNA cap 0 methyltransferase" evidence="15">
    <location>
        <begin position="333"/>
        <end position="688"/>
    </location>
</feature>
<keyword evidence="7" id="KW-0694">RNA-binding</keyword>
<comment type="subcellular location">
    <subcellularLocation>
        <location evidence="2">Nucleus</location>
    </subcellularLocation>
</comment>
<dbReference type="PANTHER" id="PTHR12189:SF2">
    <property type="entry name" value="MRNA CAP GUANINE-N7 METHYLTRANSFERASE"/>
    <property type="match status" value="1"/>
</dbReference>
<evidence type="ECO:0000256" key="1">
    <source>
        <dbReference type="ARBA" id="ARBA00003378"/>
    </source>
</evidence>
<dbReference type="GO" id="GO:0003723">
    <property type="term" value="F:RNA binding"/>
    <property type="evidence" value="ECO:0007669"/>
    <property type="project" value="UniProtKB-KW"/>
</dbReference>
<keyword evidence="4" id="KW-0489">Methyltransferase</keyword>
<feature type="compositionally biased region" description="Polar residues" evidence="14">
    <location>
        <begin position="80"/>
        <end position="90"/>
    </location>
</feature>
<reference evidence="17" key="1">
    <citation type="submission" date="2020-06" db="EMBL/GenBank/DDBJ databases">
        <title>A chromosome-scale genome assembly of Talaromyces rugulosus W13939.</title>
        <authorList>
            <person name="Wang B."/>
            <person name="Guo L."/>
            <person name="Ye K."/>
            <person name="Wang L."/>
        </authorList>
    </citation>
    <scope>NUCLEOTIDE SEQUENCE [LARGE SCALE GENOMIC DNA]</scope>
    <source>
        <strain evidence="17">W13939</strain>
    </source>
</reference>
<dbReference type="GO" id="GO:0004482">
    <property type="term" value="F:mRNA 5'-cap (guanine-N7-)-methyltransferase activity"/>
    <property type="evidence" value="ECO:0007669"/>
    <property type="project" value="UniProtKB-EC"/>
</dbReference>
<dbReference type="RefSeq" id="XP_035344815.1">
    <property type="nucleotide sequence ID" value="XM_035488922.1"/>
</dbReference>
<keyword evidence="17" id="KW-1185">Reference proteome</keyword>
<dbReference type="KEGG" id="trg:TRUGW13939_05762"/>
<dbReference type="Gene3D" id="3.40.50.150">
    <property type="entry name" value="Vaccinia Virus protein VP39"/>
    <property type="match status" value="1"/>
</dbReference>
<evidence type="ECO:0000313" key="17">
    <source>
        <dbReference type="Proteomes" id="UP000509510"/>
    </source>
</evidence>
<evidence type="ECO:0000256" key="7">
    <source>
        <dbReference type="ARBA" id="ARBA00022884"/>
    </source>
</evidence>
<feature type="compositionally biased region" description="Basic and acidic residues" evidence="14">
    <location>
        <begin position="206"/>
        <end position="225"/>
    </location>
</feature>
<evidence type="ECO:0000256" key="11">
    <source>
        <dbReference type="ARBA" id="ARBA00033387"/>
    </source>
</evidence>
<feature type="compositionally biased region" description="Low complexity" evidence="14">
    <location>
        <begin position="118"/>
        <end position="136"/>
    </location>
</feature>
<organism evidence="16 17">
    <name type="scientific">Talaromyces rugulosus</name>
    <name type="common">Penicillium rugulosum</name>
    <dbReference type="NCBI Taxonomy" id="121627"/>
    <lineage>
        <taxon>Eukaryota</taxon>
        <taxon>Fungi</taxon>
        <taxon>Dikarya</taxon>
        <taxon>Ascomycota</taxon>
        <taxon>Pezizomycotina</taxon>
        <taxon>Eurotiomycetes</taxon>
        <taxon>Eurotiomycetidae</taxon>
        <taxon>Eurotiales</taxon>
        <taxon>Trichocomaceae</taxon>
        <taxon>Talaromyces</taxon>
        <taxon>Talaromyces sect. Islandici</taxon>
    </lineage>
</organism>
<feature type="compositionally biased region" description="Basic and acidic residues" evidence="14">
    <location>
        <begin position="29"/>
        <end position="43"/>
    </location>
</feature>
<feature type="compositionally biased region" description="Polar residues" evidence="14">
    <location>
        <begin position="150"/>
        <end position="177"/>
    </location>
</feature>
<feature type="compositionally biased region" description="Basic residues" evidence="14">
    <location>
        <begin position="1"/>
        <end position="11"/>
    </location>
</feature>
<comment type="catalytic activity">
    <reaction evidence="12">
        <text>a 5'-end (5'-triphosphoguanosine)-ribonucleoside in mRNA + S-adenosyl-L-methionine = a 5'-end (N(7)-methyl 5'-triphosphoguanosine)-ribonucleoside in mRNA + S-adenosyl-L-homocysteine</text>
        <dbReference type="Rhea" id="RHEA:67008"/>
        <dbReference type="Rhea" id="RHEA-COMP:17166"/>
        <dbReference type="Rhea" id="RHEA-COMP:17167"/>
        <dbReference type="ChEBI" id="CHEBI:57856"/>
        <dbReference type="ChEBI" id="CHEBI:59789"/>
        <dbReference type="ChEBI" id="CHEBI:156461"/>
        <dbReference type="ChEBI" id="CHEBI:167617"/>
        <dbReference type="EC" id="2.1.1.56"/>
    </reaction>
</comment>
<evidence type="ECO:0000256" key="13">
    <source>
        <dbReference type="ARBA" id="ARBA00049739"/>
    </source>
</evidence>
<dbReference type="OrthoDB" id="10248867at2759"/>
<gene>
    <name evidence="16" type="ORF">TRUGW13939_05762</name>
</gene>
<comment type="function">
    <text evidence="1">Responsible for methylating the 5'-cap structure of mRNAs.</text>
</comment>
<dbReference type="FunFam" id="3.40.50.150:FF:000231">
    <property type="entry name" value="mRNA cap guanine-N7 methyltransferase"/>
    <property type="match status" value="1"/>
</dbReference>
<dbReference type="InterPro" id="IPR039753">
    <property type="entry name" value="RG7MT1"/>
</dbReference>
<feature type="compositionally biased region" description="Basic and acidic residues" evidence="14">
    <location>
        <begin position="244"/>
        <end position="261"/>
    </location>
</feature>
<name>A0A7H8QXH6_TALRU</name>
<dbReference type="Proteomes" id="UP000509510">
    <property type="component" value="Chromosome III"/>
</dbReference>
<dbReference type="PANTHER" id="PTHR12189">
    <property type="entry name" value="MRNA GUANINE-7- METHYLTRANSFERASE"/>
    <property type="match status" value="1"/>
</dbReference>
<keyword evidence="8" id="KW-0506">mRNA capping</keyword>
<evidence type="ECO:0000256" key="9">
    <source>
        <dbReference type="ARBA" id="ARBA00023242"/>
    </source>
</evidence>
<dbReference type="GeneID" id="55993259"/>
<dbReference type="InterPro" id="IPR004971">
    <property type="entry name" value="mRNA_G-N7_MeTrfase_dom"/>
</dbReference>
<feature type="compositionally biased region" description="Polar residues" evidence="14">
    <location>
        <begin position="52"/>
        <end position="70"/>
    </location>
</feature>